<dbReference type="AlphaFoldDB" id="A0A1X7L9U1"/>
<dbReference type="RefSeq" id="WP_085496089.1">
    <property type="nucleotide sequence ID" value="NZ_FXAZ01000004.1"/>
</dbReference>
<dbReference type="OrthoDB" id="7778689at2"/>
<dbReference type="InterPro" id="IPR001991">
    <property type="entry name" value="Na-dicarboxylate_symporter"/>
</dbReference>
<keyword evidence="10" id="KW-1185">Reference proteome</keyword>
<protein>
    <submittedName>
        <fullName evidence="9">Na+/H+-dicarboxylate symporter</fullName>
    </submittedName>
</protein>
<dbReference type="GO" id="GO:0015293">
    <property type="term" value="F:symporter activity"/>
    <property type="evidence" value="ECO:0007669"/>
    <property type="project" value="UniProtKB-KW"/>
</dbReference>
<organism evidence="9 10">
    <name type="scientific">Paenibacillus aquistagni</name>
    <dbReference type="NCBI Taxonomy" id="1852522"/>
    <lineage>
        <taxon>Bacteria</taxon>
        <taxon>Bacillati</taxon>
        <taxon>Bacillota</taxon>
        <taxon>Bacilli</taxon>
        <taxon>Bacillales</taxon>
        <taxon>Paenibacillaceae</taxon>
        <taxon>Paenibacillus</taxon>
    </lineage>
</organism>
<dbReference type="InterPro" id="IPR036458">
    <property type="entry name" value="Na:dicarbo_symporter_sf"/>
</dbReference>
<evidence type="ECO:0000313" key="9">
    <source>
        <dbReference type="EMBL" id="SMG50515.1"/>
    </source>
</evidence>
<dbReference type="PANTHER" id="PTHR42865:SF7">
    <property type="entry name" value="PROTON_GLUTAMATE-ASPARTATE SYMPORTER"/>
    <property type="match status" value="1"/>
</dbReference>
<dbReference type="SUPFAM" id="SSF118215">
    <property type="entry name" value="Proton glutamate symport protein"/>
    <property type="match status" value="1"/>
</dbReference>
<evidence type="ECO:0000256" key="5">
    <source>
        <dbReference type="ARBA" id="ARBA00022989"/>
    </source>
</evidence>
<dbReference type="GO" id="GO:0005886">
    <property type="term" value="C:plasma membrane"/>
    <property type="evidence" value="ECO:0007669"/>
    <property type="project" value="UniProtKB-SubCell"/>
</dbReference>
<evidence type="ECO:0000256" key="2">
    <source>
        <dbReference type="ARBA" id="ARBA00022448"/>
    </source>
</evidence>
<sequence>MKEQSWLSLQDWSVYGSWGAAIVLTAVLWLLAKKKVGFGTRVLIAMAFGFAIGAVFGDSAADVGIVGSIYVSLIKMVVMPLVFSTIITSITSVPNMNVLKKLGTKTIAIFLITTAIAATIGIGVALVVDPGSGIAHNSEAAQSFEARDIPSFKQVLLDLVPSNPVSEMAEGKVVPVIIFAFFIAIAIIWEGGRHPERVEPVKSFFQSLSHVMFRVTKLVIRLTPYGVLGLMTAMSARYGFETLKELAWFIAAVYIACFIHMFVTYSALLSFAARVNPLRFFKKAYPTMAVAFTTRSSYATLPVNLEVITKRMKVSERVASFVAPLGATINMNGCGGIYPAIVAVFVAKVFGIELGITDYLLIIAVATLASIGVAGVPGPASISTTVVLVQAGLPLEGFALVLGIDAIVDMARTAVNATGTTVASVLVGSSEGEFDRRAFNEDPDEDIAIGSDRDSDKGAVVQA</sequence>
<feature type="transmembrane region" description="Helical" evidence="8">
    <location>
        <begin position="12"/>
        <end position="31"/>
    </location>
</feature>
<keyword evidence="5 8" id="KW-1133">Transmembrane helix</keyword>
<dbReference type="Proteomes" id="UP000193834">
    <property type="component" value="Unassembled WGS sequence"/>
</dbReference>
<evidence type="ECO:0000256" key="8">
    <source>
        <dbReference type="SAM" id="Phobius"/>
    </source>
</evidence>
<keyword evidence="2" id="KW-0813">Transport</keyword>
<keyword evidence="4 8" id="KW-0812">Transmembrane</keyword>
<evidence type="ECO:0000256" key="1">
    <source>
        <dbReference type="ARBA" id="ARBA00004651"/>
    </source>
</evidence>
<feature type="transmembrane region" description="Helical" evidence="8">
    <location>
        <begin position="359"/>
        <end position="376"/>
    </location>
</feature>
<dbReference type="STRING" id="1852522.SAMN06295960_3130"/>
<dbReference type="PRINTS" id="PR00173">
    <property type="entry name" value="EDTRNSPORT"/>
</dbReference>
<evidence type="ECO:0000256" key="6">
    <source>
        <dbReference type="ARBA" id="ARBA00023136"/>
    </source>
</evidence>
<gene>
    <name evidence="9" type="ORF">SAMN06295960_3130</name>
</gene>
<accession>A0A1X7L9U1</accession>
<proteinExistence type="predicted"/>
<evidence type="ECO:0000256" key="7">
    <source>
        <dbReference type="SAM" id="MobiDB-lite"/>
    </source>
</evidence>
<feature type="region of interest" description="Disordered" evidence="7">
    <location>
        <begin position="444"/>
        <end position="463"/>
    </location>
</feature>
<feature type="transmembrane region" description="Helical" evidence="8">
    <location>
        <begin position="38"/>
        <end position="57"/>
    </location>
</feature>
<evidence type="ECO:0000256" key="4">
    <source>
        <dbReference type="ARBA" id="ARBA00022692"/>
    </source>
</evidence>
<feature type="transmembrane region" description="Helical" evidence="8">
    <location>
        <begin position="107"/>
        <end position="128"/>
    </location>
</feature>
<feature type="transmembrane region" description="Helical" evidence="8">
    <location>
        <begin position="173"/>
        <end position="192"/>
    </location>
</feature>
<evidence type="ECO:0000313" key="10">
    <source>
        <dbReference type="Proteomes" id="UP000193834"/>
    </source>
</evidence>
<keyword evidence="3" id="KW-1003">Cell membrane</keyword>
<dbReference type="Gene3D" id="1.10.3860.10">
    <property type="entry name" value="Sodium:dicarboxylate symporter"/>
    <property type="match status" value="1"/>
</dbReference>
<feature type="transmembrane region" description="Helical" evidence="8">
    <location>
        <begin position="321"/>
        <end position="347"/>
    </location>
</feature>
<feature type="transmembrane region" description="Helical" evidence="8">
    <location>
        <begin position="63"/>
        <end position="87"/>
    </location>
</feature>
<comment type="subcellular location">
    <subcellularLocation>
        <location evidence="1">Cell membrane</location>
        <topology evidence="1">Multi-pass membrane protein</topology>
    </subcellularLocation>
</comment>
<reference evidence="9 10" key="1">
    <citation type="submission" date="2017-04" db="EMBL/GenBank/DDBJ databases">
        <authorList>
            <person name="Afonso C.L."/>
            <person name="Miller P.J."/>
            <person name="Scott M.A."/>
            <person name="Spackman E."/>
            <person name="Goraichik I."/>
            <person name="Dimitrov K.M."/>
            <person name="Suarez D.L."/>
            <person name="Swayne D.E."/>
        </authorList>
    </citation>
    <scope>NUCLEOTIDE SEQUENCE [LARGE SCALE GENOMIC DNA]</scope>
    <source>
        <strain evidence="9 10">11</strain>
    </source>
</reference>
<keyword evidence="6 8" id="KW-0472">Membrane</keyword>
<dbReference type="Pfam" id="PF00375">
    <property type="entry name" value="SDF"/>
    <property type="match status" value="1"/>
</dbReference>
<feature type="transmembrane region" description="Helical" evidence="8">
    <location>
        <begin position="218"/>
        <end position="240"/>
    </location>
</feature>
<dbReference type="PANTHER" id="PTHR42865">
    <property type="entry name" value="PROTON/GLUTAMATE-ASPARTATE SYMPORTER"/>
    <property type="match status" value="1"/>
</dbReference>
<evidence type="ECO:0000256" key="3">
    <source>
        <dbReference type="ARBA" id="ARBA00022475"/>
    </source>
</evidence>
<dbReference type="EMBL" id="FXAZ01000004">
    <property type="protein sequence ID" value="SMG50515.1"/>
    <property type="molecule type" value="Genomic_DNA"/>
</dbReference>
<name>A0A1X7L9U1_9BACL</name>
<dbReference type="GO" id="GO:0006835">
    <property type="term" value="P:dicarboxylic acid transport"/>
    <property type="evidence" value="ECO:0007669"/>
    <property type="project" value="TreeGrafter"/>
</dbReference>
<feature type="transmembrane region" description="Helical" evidence="8">
    <location>
        <begin position="246"/>
        <end position="272"/>
    </location>
</feature>